<dbReference type="InterPro" id="IPR004813">
    <property type="entry name" value="OPT"/>
</dbReference>
<feature type="transmembrane region" description="Helical" evidence="7">
    <location>
        <begin position="98"/>
        <end position="121"/>
    </location>
</feature>
<feature type="region of interest" description="Disordered" evidence="6">
    <location>
        <begin position="176"/>
        <end position="222"/>
    </location>
</feature>
<dbReference type="KEGG" id="age:AA314_01220"/>
<feature type="compositionally biased region" description="Low complexity" evidence="6">
    <location>
        <begin position="187"/>
        <end position="207"/>
    </location>
</feature>
<reference evidence="8 9" key="1">
    <citation type="submission" date="2015-05" db="EMBL/GenBank/DDBJ databases">
        <title>Genome assembly of Archangium gephyra DSM 2261.</title>
        <authorList>
            <person name="Sharma G."/>
            <person name="Subramanian S."/>
        </authorList>
    </citation>
    <scope>NUCLEOTIDE SEQUENCE [LARGE SCALE GENOMIC DNA]</scope>
    <source>
        <strain evidence="8 9">DSM 2261</strain>
    </source>
</reference>
<dbReference type="GO" id="GO:0035673">
    <property type="term" value="F:oligopeptide transmembrane transporter activity"/>
    <property type="evidence" value="ECO:0007669"/>
    <property type="project" value="InterPro"/>
</dbReference>
<organism evidence="8 9">
    <name type="scientific">Archangium gephyra</name>
    <dbReference type="NCBI Taxonomy" id="48"/>
    <lineage>
        <taxon>Bacteria</taxon>
        <taxon>Pseudomonadati</taxon>
        <taxon>Myxococcota</taxon>
        <taxon>Myxococcia</taxon>
        <taxon>Myxococcales</taxon>
        <taxon>Cystobacterineae</taxon>
        <taxon>Archangiaceae</taxon>
        <taxon>Archangium</taxon>
    </lineage>
</organism>
<gene>
    <name evidence="8" type="ORF">AA314_01220</name>
</gene>
<feature type="transmembrane region" description="Helical" evidence="7">
    <location>
        <begin position="127"/>
        <end position="147"/>
    </location>
</feature>
<evidence type="ECO:0000313" key="8">
    <source>
        <dbReference type="EMBL" id="AKI99593.1"/>
    </source>
</evidence>
<proteinExistence type="predicted"/>
<dbReference type="AlphaFoldDB" id="A0AAC8Q299"/>
<name>A0AAC8Q299_9BACT</name>
<evidence type="ECO:0000256" key="4">
    <source>
        <dbReference type="ARBA" id="ARBA00022989"/>
    </source>
</evidence>
<feature type="transmembrane region" description="Helical" evidence="7">
    <location>
        <begin position="57"/>
        <end position="77"/>
    </location>
</feature>
<evidence type="ECO:0000313" key="9">
    <source>
        <dbReference type="Proteomes" id="UP000035579"/>
    </source>
</evidence>
<evidence type="ECO:0000256" key="1">
    <source>
        <dbReference type="ARBA" id="ARBA00004141"/>
    </source>
</evidence>
<dbReference type="EMBL" id="CP011509">
    <property type="protein sequence ID" value="AKI99593.1"/>
    <property type="molecule type" value="Genomic_DNA"/>
</dbReference>
<feature type="compositionally biased region" description="Low complexity" evidence="6">
    <location>
        <begin position="10"/>
        <end position="20"/>
    </location>
</feature>
<evidence type="ECO:0000256" key="7">
    <source>
        <dbReference type="SAM" id="Phobius"/>
    </source>
</evidence>
<dbReference type="PANTHER" id="PTHR31645">
    <property type="entry name" value="OLIGOPEPTIDE TRANSPORTER YGL114W-RELATED"/>
    <property type="match status" value="1"/>
</dbReference>
<protein>
    <submittedName>
        <fullName evidence="8">Oligopeptide transporter, OPT family</fullName>
    </submittedName>
</protein>
<dbReference type="GO" id="GO:0016020">
    <property type="term" value="C:membrane"/>
    <property type="evidence" value="ECO:0007669"/>
    <property type="project" value="UniProtKB-SubCell"/>
</dbReference>
<keyword evidence="2" id="KW-0813">Transport</keyword>
<evidence type="ECO:0000256" key="3">
    <source>
        <dbReference type="ARBA" id="ARBA00022692"/>
    </source>
</evidence>
<sequence length="222" mass="22459">MGAARDEAEAAPAVPQAETPRVGEQPSALTPRALALGSLIGALMCLSNLYVGLKTGLAFPAALIACVVGLGLQRALLRLSASRFGPPLSLRETSAMQSAASSAGYSTGGTLVTASVAWLLLAGHHPPMWALLLWTLLSSALGVVLALPMQRAFIRHEPLPFPSGMAAASVARSLHAGDSAGRGGRGPSASERSAPGCSRSRATGSSSSPPPSPCRAPCSACR</sequence>
<dbReference type="Pfam" id="PF03169">
    <property type="entry name" value="OPT"/>
    <property type="match status" value="1"/>
</dbReference>
<feature type="transmembrane region" description="Helical" evidence="7">
    <location>
        <begin position="33"/>
        <end position="51"/>
    </location>
</feature>
<keyword evidence="4 7" id="KW-1133">Transmembrane helix</keyword>
<comment type="subcellular location">
    <subcellularLocation>
        <location evidence="1">Membrane</location>
        <topology evidence="1">Multi-pass membrane protein</topology>
    </subcellularLocation>
</comment>
<dbReference type="RefSeq" id="WP_169800646.1">
    <property type="nucleotide sequence ID" value="NZ_CP011509.1"/>
</dbReference>
<evidence type="ECO:0000256" key="6">
    <source>
        <dbReference type="SAM" id="MobiDB-lite"/>
    </source>
</evidence>
<evidence type="ECO:0000256" key="5">
    <source>
        <dbReference type="ARBA" id="ARBA00023136"/>
    </source>
</evidence>
<feature type="region of interest" description="Disordered" evidence="6">
    <location>
        <begin position="1"/>
        <end position="26"/>
    </location>
</feature>
<keyword evidence="3 7" id="KW-0812">Transmembrane</keyword>
<accession>A0AAC8Q299</accession>
<dbReference type="Proteomes" id="UP000035579">
    <property type="component" value="Chromosome"/>
</dbReference>
<dbReference type="InterPro" id="IPR045035">
    <property type="entry name" value="YSL-like"/>
</dbReference>
<keyword evidence="5 7" id="KW-0472">Membrane</keyword>
<evidence type="ECO:0000256" key="2">
    <source>
        <dbReference type="ARBA" id="ARBA00022448"/>
    </source>
</evidence>